<protein>
    <submittedName>
        <fullName evidence="1">Uncharacterized protein</fullName>
    </submittedName>
</protein>
<reference evidence="1" key="1">
    <citation type="submission" date="2022-01" db="EMBL/GenBank/DDBJ databases">
        <authorList>
            <person name="King R."/>
        </authorList>
    </citation>
    <scope>NUCLEOTIDE SEQUENCE</scope>
</reference>
<gene>
    <name evidence="1" type="ORF">PHYEVI_LOCUS562</name>
</gene>
<organism evidence="1 2">
    <name type="scientific">Phyllotreta striolata</name>
    <name type="common">Striped flea beetle</name>
    <name type="synonym">Crioceris striolata</name>
    <dbReference type="NCBI Taxonomy" id="444603"/>
    <lineage>
        <taxon>Eukaryota</taxon>
        <taxon>Metazoa</taxon>
        <taxon>Ecdysozoa</taxon>
        <taxon>Arthropoda</taxon>
        <taxon>Hexapoda</taxon>
        <taxon>Insecta</taxon>
        <taxon>Pterygota</taxon>
        <taxon>Neoptera</taxon>
        <taxon>Endopterygota</taxon>
        <taxon>Coleoptera</taxon>
        <taxon>Polyphaga</taxon>
        <taxon>Cucujiformia</taxon>
        <taxon>Chrysomeloidea</taxon>
        <taxon>Chrysomelidae</taxon>
        <taxon>Galerucinae</taxon>
        <taxon>Alticini</taxon>
        <taxon>Phyllotreta</taxon>
    </lineage>
</organism>
<dbReference type="OrthoDB" id="6677522at2759"/>
<keyword evidence="2" id="KW-1185">Reference proteome</keyword>
<evidence type="ECO:0000313" key="1">
    <source>
        <dbReference type="EMBL" id="CAG9854097.1"/>
    </source>
</evidence>
<name>A0A9N9T9X0_PHYSR</name>
<sequence>MTTDFFSSSEDDLPIRLFVKPFQLIFARKGRGSLWPALKLGKSVNSEEGYRVYYFRNKNTCDAKVENVISDFSFLIDEEVSFKCDGVKKGIIRRIEEKNVVPHFFITGHKNKLYKVLYNDVYLNQRQARYLLKKYSVKNCDVDFNDF</sequence>
<evidence type="ECO:0000313" key="2">
    <source>
        <dbReference type="Proteomes" id="UP001153712"/>
    </source>
</evidence>
<proteinExistence type="predicted"/>
<dbReference type="Proteomes" id="UP001153712">
    <property type="component" value="Chromosome 1"/>
</dbReference>
<dbReference type="AlphaFoldDB" id="A0A9N9T9X0"/>
<dbReference type="EMBL" id="OU900094">
    <property type="protein sequence ID" value="CAG9854097.1"/>
    <property type="molecule type" value="Genomic_DNA"/>
</dbReference>
<accession>A0A9N9T9X0</accession>